<dbReference type="GO" id="GO:0004197">
    <property type="term" value="F:cysteine-type endopeptidase activity"/>
    <property type="evidence" value="ECO:0007669"/>
    <property type="project" value="InterPro"/>
</dbReference>
<name>A0A7J7KM44_BUGNE</name>
<reference evidence="2" key="1">
    <citation type="submission" date="2020-06" db="EMBL/GenBank/DDBJ databases">
        <title>Draft genome of Bugula neritina, a colonial animal packing powerful symbionts and potential medicines.</title>
        <authorList>
            <person name="Rayko M."/>
        </authorList>
    </citation>
    <scope>NUCLEOTIDE SEQUENCE [LARGE SCALE GENOMIC DNA]</scope>
    <source>
        <strain evidence="2">Kwan_BN1</strain>
    </source>
</reference>
<evidence type="ECO:0000313" key="2">
    <source>
        <dbReference type="EMBL" id="KAF6039230.1"/>
    </source>
</evidence>
<dbReference type="GO" id="GO:0006508">
    <property type="term" value="P:proteolysis"/>
    <property type="evidence" value="ECO:0007669"/>
    <property type="project" value="InterPro"/>
</dbReference>
<dbReference type="EMBL" id="VXIV02000289">
    <property type="protein sequence ID" value="KAF6039230.1"/>
    <property type="molecule type" value="Genomic_DNA"/>
</dbReference>
<dbReference type="InterPro" id="IPR029030">
    <property type="entry name" value="Caspase-like_dom_sf"/>
</dbReference>
<protein>
    <recommendedName>
        <fullName evidence="1">Caspase family p10 domain-containing protein</fullName>
    </recommendedName>
</protein>
<comment type="caution">
    <text evidence="2">The sequence shown here is derived from an EMBL/GenBank/DDBJ whole genome shotgun (WGS) entry which is preliminary data.</text>
</comment>
<proteinExistence type="predicted"/>
<feature type="domain" description="Caspase family p10" evidence="1">
    <location>
        <begin position="1"/>
        <end position="74"/>
    </location>
</feature>
<organism evidence="2 3">
    <name type="scientific">Bugula neritina</name>
    <name type="common">Brown bryozoan</name>
    <name type="synonym">Sertularia neritina</name>
    <dbReference type="NCBI Taxonomy" id="10212"/>
    <lineage>
        <taxon>Eukaryota</taxon>
        <taxon>Metazoa</taxon>
        <taxon>Spiralia</taxon>
        <taxon>Lophotrochozoa</taxon>
        <taxon>Bryozoa</taxon>
        <taxon>Gymnolaemata</taxon>
        <taxon>Cheilostomatida</taxon>
        <taxon>Flustrina</taxon>
        <taxon>Buguloidea</taxon>
        <taxon>Bugulidae</taxon>
        <taxon>Bugula</taxon>
    </lineage>
</organism>
<dbReference type="AlphaFoldDB" id="A0A7J7KM44"/>
<sequence>MKFDYGGSILIRTLVRTLHRHGCHRDLADLFDIVKYRVRKISGKLKERTPTVYVTQIPVVTNTLTGRRKIYLFPLFYGEW</sequence>
<keyword evidence="3" id="KW-1185">Reference proteome</keyword>
<dbReference type="Gene3D" id="3.30.70.1470">
    <property type="entry name" value="Caspase-like"/>
    <property type="match status" value="1"/>
</dbReference>
<evidence type="ECO:0000259" key="1">
    <source>
        <dbReference type="PROSITE" id="PS50207"/>
    </source>
</evidence>
<dbReference type="PROSITE" id="PS50207">
    <property type="entry name" value="CASPASE_P10"/>
    <property type="match status" value="1"/>
</dbReference>
<gene>
    <name evidence="2" type="ORF">EB796_002462</name>
</gene>
<accession>A0A7J7KM44</accession>
<evidence type="ECO:0000313" key="3">
    <source>
        <dbReference type="Proteomes" id="UP000593567"/>
    </source>
</evidence>
<dbReference type="InterPro" id="IPR002138">
    <property type="entry name" value="Pept_C14_p10"/>
</dbReference>
<dbReference type="SUPFAM" id="SSF52129">
    <property type="entry name" value="Caspase-like"/>
    <property type="match status" value="1"/>
</dbReference>
<dbReference type="Proteomes" id="UP000593567">
    <property type="component" value="Unassembled WGS sequence"/>
</dbReference>